<keyword evidence="6" id="KW-1185">Reference proteome</keyword>
<evidence type="ECO:0000256" key="2">
    <source>
        <dbReference type="ARBA" id="ARBA00023002"/>
    </source>
</evidence>
<comment type="caution">
    <text evidence="5">The sequence shown here is derived from an EMBL/GenBank/DDBJ whole genome shotgun (WGS) entry which is preliminary data.</text>
</comment>
<protein>
    <recommendedName>
        <fullName evidence="4">FAD/NAD(P)-binding domain-containing protein</fullName>
    </recommendedName>
</protein>
<dbReference type="Gene3D" id="3.50.50.60">
    <property type="entry name" value="FAD/NAD(P)-binding domain"/>
    <property type="match status" value="1"/>
</dbReference>
<evidence type="ECO:0000259" key="4">
    <source>
        <dbReference type="Pfam" id="PF07992"/>
    </source>
</evidence>
<reference evidence="5" key="1">
    <citation type="journal article" date="2014" name="Int. J. Syst. Evol. Microbiol.">
        <title>Complete genome sequence of Corynebacterium casei LMG S-19264T (=DSM 44701T), isolated from a smear-ripened cheese.</title>
        <authorList>
            <consortium name="US DOE Joint Genome Institute (JGI-PGF)"/>
            <person name="Walter F."/>
            <person name="Albersmeier A."/>
            <person name="Kalinowski J."/>
            <person name="Ruckert C."/>
        </authorList>
    </citation>
    <scope>NUCLEOTIDE SEQUENCE</scope>
    <source>
        <strain evidence="5">JCM 4125</strain>
    </source>
</reference>
<comment type="catalytic activity">
    <reaction evidence="3">
        <text>[thioredoxin]-dithiol + NADP(+) = [thioredoxin]-disulfide + NADPH + H(+)</text>
        <dbReference type="Rhea" id="RHEA:20345"/>
        <dbReference type="Rhea" id="RHEA-COMP:10698"/>
        <dbReference type="Rhea" id="RHEA-COMP:10700"/>
        <dbReference type="ChEBI" id="CHEBI:15378"/>
        <dbReference type="ChEBI" id="CHEBI:29950"/>
        <dbReference type="ChEBI" id="CHEBI:50058"/>
        <dbReference type="ChEBI" id="CHEBI:57783"/>
        <dbReference type="ChEBI" id="CHEBI:58349"/>
        <dbReference type="EC" id="1.8.1.9"/>
    </reaction>
</comment>
<dbReference type="Proteomes" id="UP000646776">
    <property type="component" value="Unassembled WGS sequence"/>
</dbReference>
<dbReference type="SUPFAM" id="SSF51905">
    <property type="entry name" value="FAD/NAD(P)-binding domain"/>
    <property type="match status" value="1"/>
</dbReference>
<dbReference type="PRINTS" id="PR00469">
    <property type="entry name" value="PNDRDTASEII"/>
</dbReference>
<sequence>MSDNGRREVIVIGSGPAGYTAALHTARAQLQPLVFGGSIFVGGSLTTTTEAENFPGFPEGVDGPWRAAYCRC</sequence>
<accession>A0A918HR85</accession>
<dbReference type="InterPro" id="IPR023753">
    <property type="entry name" value="FAD/NAD-binding_dom"/>
</dbReference>
<reference evidence="5" key="2">
    <citation type="submission" date="2020-09" db="EMBL/GenBank/DDBJ databases">
        <authorList>
            <person name="Sun Q."/>
            <person name="Ohkuma M."/>
        </authorList>
    </citation>
    <scope>NUCLEOTIDE SEQUENCE</scope>
    <source>
        <strain evidence="5">JCM 4125</strain>
    </source>
</reference>
<evidence type="ECO:0000256" key="1">
    <source>
        <dbReference type="ARBA" id="ARBA00022630"/>
    </source>
</evidence>
<dbReference type="EMBL" id="BMSA01000038">
    <property type="protein sequence ID" value="GGT91025.1"/>
    <property type="molecule type" value="Genomic_DNA"/>
</dbReference>
<evidence type="ECO:0000313" key="6">
    <source>
        <dbReference type="Proteomes" id="UP000646776"/>
    </source>
</evidence>
<gene>
    <name evidence="5" type="ORF">GCM10010226_81430</name>
</gene>
<dbReference type="PANTHER" id="PTHR48105">
    <property type="entry name" value="THIOREDOXIN REDUCTASE 1-RELATED-RELATED"/>
    <property type="match status" value="1"/>
</dbReference>
<dbReference type="InterPro" id="IPR036188">
    <property type="entry name" value="FAD/NAD-bd_sf"/>
</dbReference>
<organism evidence="5 6">
    <name type="scientific">Streptomyces phaeofaciens</name>
    <dbReference type="NCBI Taxonomy" id="68254"/>
    <lineage>
        <taxon>Bacteria</taxon>
        <taxon>Bacillati</taxon>
        <taxon>Actinomycetota</taxon>
        <taxon>Actinomycetes</taxon>
        <taxon>Kitasatosporales</taxon>
        <taxon>Streptomycetaceae</taxon>
        <taxon>Streptomyces</taxon>
    </lineage>
</organism>
<feature type="domain" description="FAD/NAD(P)-binding" evidence="4">
    <location>
        <begin position="8"/>
        <end position="59"/>
    </location>
</feature>
<dbReference type="GO" id="GO:0004791">
    <property type="term" value="F:thioredoxin-disulfide reductase (NADPH) activity"/>
    <property type="evidence" value="ECO:0007669"/>
    <property type="project" value="UniProtKB-EC"/>
</dbReference>
<keyword evidence="1" id="KW-0285">Flavoprotein</keyword>
<dbReference type="AlphaFoldDB" id="A0A918HR85"/>
<name>A0A918HR85_9ACTN</name>
<evidence type="ECO:0000313" key="5">
    <source>
        <dbReference type="EMBL" id="GGT91025.1"/>
    </source>
</evidence>
<proteinExistence type="predicted"/>
<dbReference type="Pfam" id="PF07992">
    <property type="entry name" value="Pyr_redox_2"/>
    <property type="match status" value="1"/>
</dbReference>
<evidence type="ECO:0000256" key="3">
    <source>
        <dbReference type="ARBA" id="ARBA00048132"/>
    </source>
</evidence>
<dbReference type="InterPro" id="IPR050097">
    <property type="entry name" value="Ferredoxin-NADP_redctase_2"/>
</dbReference>
<keyword evidence="2" id="KW-0560">Oxidoreductase</keyword>